<feature type="transmembrane region" description="Helical" evidence="7">
    <location>
        <begin position="75"/>
        <end position="96"/>
    </location>
</feature>
<evidence type="ECO:0000256" key="7">
    <source>
        <dbReference type="SAM" id="Phobius"/>
    </source>
</evidence>
<dbReference type="PANTHER" id="PTHR31123:SF1">
    <property type="entry name" value="ACCUMULATION OF DYADS PROTEIN 2-RELATED"/>
    <property type="match status" value="1"/>
</dbReference>
<keyword evidence="9" id="KW-1185">Reference proteome</keyword>
<dbReference type="EMBL" id="MLKD01000002">
    <property type="protein sequence ID" value="OQE30096.1"/>
    <property type="molecule type" value="Genomic_DNA"/>
</dbReference>
<dbReference type="PANTHER" id="PTHR31123">
    <property type="entry name" value="ACCUMULATION OF DYADS PROTEIN 2-RELATED"/>
    <property type="match status" value="1"/>
</dbReference>
<evidence type="ECO:0000256" key="5">
    <source>
        <dbReference type="ARBA" id="ARBA00023136"/>
    </source>
</evidence>
<name>A0A1V6TV77_9EURO</name>
<dbReference type="GO" id="GO:0005886">
    <property type="term" value="C:plasma membrane"/>
    <property type="evidence" value="ECO:0007669"/>
    <property type="project" value="TreeGrafter"/>
</dbReference>
<dbReference type="NCBIfam" id="NF038013">
    <property type="entry name" value="AceTr_1"/>
    <property type="match status" value="1"/>
</dbReference>
<dbReference type="InterPro" id="IPR051633">
    <property type="entry name" value="AceTr"/>
</dbReference>
<evidence type="ECO:0000256" key="3">
    <source>
        <dbReference type="ARBA" id="ARBA00022692"/>
    </source>
</evidence>
<feature type="region of interest" description="Disordered" evidence="6">
    <location>
        <begin position="1"/>
        <end position="68"/>
    </location>
</feature>
<evidence type="ECO:0000256" key="2">
    <source>
        <dbReference type="ARBA" id="ARBA00005587"/>
    </source>
</evidence>
<feature type="transmembrane region" description="Helical" evidence="7">
    <location>
        <begin position="163"/>
        <end position="189"/>
    </location>
</feature>
<dbReference type="Pfam" id="PF01184">
    <property type="entry name" value="Gpr1_Fun34_YaaH"/>
    <property type="match status" value="1"/>
</dbReference>
<comment type="subcellular location">
    <subcellularLocation>
        <location evidence="1">Membrane</location>
        <topology evidence="1">Multi-pass membrane protein</topology>
    </subcellularLocation>
</comment>
<feature type="transmembrane region" description="Helical" evidence="7">
    <location>
        <begin position="217"/>
        <end position="238"/>
    </location>
</feature>
<evidence type="ECO:0000256" key="4">
    <source>
        <dbReference type="ARBA" id="ARBA00022989"/>
    </source>
</evidence>
<keyword evidence="4 7" id="KW-1133">Transmembrane helix</keyword>
<organism evidence="8 9">
    <name type="scientific">Penicillium steckii</name>
    <dbReference type="NCBI Taxonomy" id="303698"/>
    <lineage>
        <taxon>Eukaryota</taxon>
        <taxon>Fungi</taxon>
        <taxon>Dikarya</taxon>
        <taxon>Ascomycota</taxon>
        <taxon>Pezizomycotina</taxon>
        <taxon>Eurotiomycetes</taxon>
        <taxon>Eurotiomycetidae</taxon>
        <taxon>Eurotiales</taxon>
        <taxon>Aspergillaceae</taxon>
        <taxon>Penicillium</taxon>
    </lineage>
</organism>
<feature type="compositionally biased region" description="Polar residues" evidence="6">
    <location>
        <begin position="1"/>
        <end position="39"/>
    </location>
</feature>
<accession>A0A1V6TV77</accession>
<dbReference type="GO" id="GO:0015123">
    <property type="term" value="F:acetate transmembrane transporter activity"/>
    <property type="evidence" value="ECO:0007669"/>
    <property type="project" value="TreeGrafter"/>
</dbReference>
<evidence type="ECO:0000313" key="8">
    <source>
        <dbReference type="EMBL" id="OQE30096.1"/>
    </source>
</evidence>
<dbReference type="AlphaFoldDB" id="A0A1V6TV77"/>
<protein>
    <submittedName>
        <fullName evidence="8">Uncharacterized protein</fullName>
    </submittedName>
</protein>
<sequence>MEQIINVTELKQPQAETKSYSQTCLDSQSSTPVASQTGHDYSLVRPHTPEGHHIPPPPRSQGPPPSEVRKFANPAPLGLCGFALTAFLSNGMSVFAGVSVAGENVSSALAYGGIIQVLVGMWEMALGNTFGATSFCSYGAYWVSFALLNFDGTKVTSQTANQAWFIFTTIMLLCTLKSSLAMFLLFFFLDMNYLLLGIANIQCGSSSGEIMATVQKAGGVFGLLAAFAAWYNAFAGIFDKSNGFFTVPLGHFPWSPVIHAHQSKFKEV</sequence>
<keyword evidence="5 7" id="KW-0472">Membrane</keyword>
<comment type="caution">
    <text evidence="8">The sequence shown here is derived from an EMBL/GenBank/DDBJ whole genome shotgun (WGS) entry which is preliminary data.</text>
</comment>
<dbReference type="InterPro" id="IPR000791">
    <property type="entry name" value="Gpr1/Fun34/SatP-like"/>
</dbReference>
<dbReference type="STRING" id="303698.A0A1V6TV77"/>
<evidence type="ECO:0000256" key="6">
    <source>
        <dbReference type="SAM" id="MobiDB-lite"/>
    </source>
</evidence>
<keyword evidence="3 7" id="KW-0812">Transmembrane</keyword>
<dbReference type="InterPro" id="IPR047622">
    <property type="entry name" value="GPR1_FUN34_YAAH"/>
</dbReference>
<feature type="compositionally biased region" description="Pro residues" evidence="6">
    <location>
        <begin position="54"/>
        <end position="66"/>
    </location>
</feature>
<evidence type="ECO:0000313" key="9">
    <source>
        <dbReference type="Proteomes" id="UP000191285"/>
    </source>
</evidence>
<reference evidence="9" key="1">
    <citation type="journal article" date="2017" name="Nat. Microbiol.">
        <title>Global analysis of biosynthetic gene clusters reveals vast potential of secondary metabolite production in Penicillium species.</title>
        <authorList>
            <person name="Nielsen J.C."/>
            <person name="Grijseels S."/>
            <person name="Prigent S."/>
            <person name="Ji B."/>
            <person name="Dainat J."/>
            <person name="Nielsen K.F."/>
            <person name="Frisvad J.C."/>
            <person name="Workman M."/>
            <person name="Nielsen J."/>
        </authorList>
    </citation>
    <scope>NUCLEOTIDE SEQUENCE [LARGE SCALE GENOMIC DNA]</scope>
    <source>
        <strain evidence="9">IBT 24891</strain>
    </source>
</reference>
<gene>
    <name evidence="8" type="ORF">PENSTE_c002G04616</name>
</gene>
<dbReference type="PROSITE" id="PS01114">
    <property type="entry name" value="GPR1_FUN34_YAAH"/>
    <property type="match status" value="1"/>
</dbReference>
<comment type="similarity">
    <text evidence="2">Belongs to the acetate uptake transporter (AceTr) (TC 2.A.96) family.</text>
</comment>
<dbReference type="OrthoDB" id="3648309at2759"/>
<dbReference type="Proteomes" id="UP000191285">
    <property type="component" value="Unassembled WGS sequence"/>
</dbReference>
<proteinExistence type="inferred from homology"/>
<feature type="transmembrane region" description="Helical" evidence="7">
    <location>
        <begin position="132"/>
        <end position="151"/>
    </location>
</feature>
<evidence type="ECO:0000256" key="1">
    <source>
        <dbReference type="ARBA" id="ARBA00004141"/>
    </source>
</evidence>